<dbReference type="Pfam" id="PF00593">
    <property type="entry name" value="TonB_dep_Rec_b-barrel"/>
    <property type="match status" value="1"/>
</dbReference>
<evidence type="ECO:0000256" key="8">
    <source>
        <dbReference type="ARBA" id="ARBA00023077"/>
    </source>
</evidence>
<keyword evidence="8 12" id="KW-0798">TonB box</keyword>
<comment type="subcellular location">
    <subcellularLocation>
        <location evidence="1 11">Cell outer membrane</location>
        <topology evidence="1 11">Multi-pass membrane protein</topology>
    </subcellularLocation>
</comment>
<evidence type="ECO:0000259" key="14">
    <source>
        <dbReference type="Pfam" id="PF00593"/>
    </source>
</evidence>
<dbReference type="Proteomes" id="UP001059934">
    <property type="component" value="Chromosome"/>
</dbReference>
<evidence type="ECO:0000256" key="11">
    <source>
        <dbReference type="PROSITE-ProRule" id="PRU01360"/>
    </source>
</evidence>
<evidence type="ECO:0000256" key="7">
    <source>
        <dbReference type="ARBA" id="ARBA00023065"/>
    </source>
</evidence>
<reference evidence="16" key="1">
    <citation type="submission" date="2022-08" db="EMBL/GenBank/DDBJ databases">
        <title>Catabolic pathway analysis in culturable SAR92 clade bacteria reveals their overlooked roles in DMSP degradation in coastal seas.</title>
        <authorList>
            <person name="He X."/>
            <person name="Zhang X."/>
            <person name="Zhang Y."/>
        </authorList>
    </citation>
    <scope>NUCLEOTIDE SEQUENCE</scope>
    <source>
        <strain evidence="16">H455</strain>
    </source>
</reference>
<evidence type="ECO:0000256" key="5">
    <source>
        <dbReference type="ARBA" id="ARBA00022692"/>
    </source>
</evidence>
<feature type="domain" description="TonB-dependent receptor plug" evidence="15">
    <location>
        <begin position="40"/>
        <end position="145"/>
    </location>
</feature>
<dbReference type="InterPro" id="IPR039426">
    <property type="entry name" value="TonB-dep_rcpt-like"/>
</dbReference>
<protein>
    <submittedName>
        <fullName evidence="16">TonB-dependent receptor</fullName>
    </submittedName>
</protein>
<dbReference type="EMBL" id="CP103416">
    <property type="protein sequence ID" value="UVW33820.1"/>
    <property type="molecule type" value="Genomic_DNA"/>
</dbReference>
<dbReference type="InterPro" id="IPR012910">
    <property type="entry name" value="Plug_dom"/>
</dbReference>
<dbReference type="PANTHER" id="PTHR32552:SF81">
    <property type="entry name" value="TONB-DEPENDENT OUTER MEMBRANE RECEPTOR"/>
    <property type="match status" value="1"/>
</dbReference>
<gene>
    <name evidence="16" type="ORF">NYF23_07155</name>
</gene>
<dbReference type="Gene3D" id="2.40.170.20">
    <property type="entry name" value="TonB-dependent receptor, beta-barrel domain"/>
    <property type="match status" value="1"/>
</dbReference>
<keyword evidence="3 11" id="KW-1134">Transmembrane beta strand</keyword>
<feature type="signal peptide" evidence="13">
    <location>
        <begin position="1"/>
        <end position="23"/>
    </location>
</feature>
<keyword evidence="17" id="KW-1185">Reference proteome</keyword>
<keyword evidence="16" id="KW-0675">Receptor</keyword>
<dbReference type="PROSITE" id="PS52016">
    <property type="entry name" value="TONB_DEPENDENT_REC_3"/>
    <property type="match status" value="1"/>
</dbReference>
<evidence type="ECO:0000256" key="4">
    <source>
        <dbReference type="ARBA" id="ARBA00022496"/>
    </source>
</evidence>
<dbReference type="SUPFAM" id="SSF56935">
    <property type="entry name" value="Porins"/>
    <property type="match status" value="1"/>
</dbReference>
<keyword evidence="13" id="KW-0732">Signal</keyword>
<dbReference type="InterPro" id="IPR036942">
    <property type="entry name" value="Beta-barrel_TonB_sf"/>
</dbReference>
<accession>A0ABY5TIV0</accession>
<evidence type="ECO:0000256" key="12">
    <source>
        <dbReference type="RuleBase" id="RU003357"/>
    </source>
</evidence>
<dbReference type="Pfam" id="PF07715">
    <property type="entry name" value="Plug"/>
    <property type="match status" value="1"/>
</dbReference>
<evidence type="ECO:0000256" key="13">
    <source>
        <dbReference type="SAM" id="SignalP"/>
    </source>
</evidence>
<organism evidence="16 17">
    <name type="scientific">SAR92 clade bacterium H455</name>
    <dbReference type="NCBI Taxonomy" id="2974818"/>
    <lineage>
        <taxon>Bacteria</taxon>
        <taxon>Pseudomonadati</taxon>
        <taxon>Pseudomonadota</taxon>
        <taxon>Gammaproteobacteria</taxon>
        <taxon>Cellvibrionales</taxon>
        <taxon>Porticoccaceae</taxon>
        <taxon>SAR92 clade</taxon>
    </lineage>
</organism>
<evidence type="ECO:0000256" key="6">
    <source>
        <dbReference type="ARBA" id="ARBA00023004"/>
    </source>
</evidence>
<dbReference type="InterPro" id="IPR000531">
    <property type="entry name" value="Beta-barrel_TonB"/>
</dbReference>
<keyword evidence="5 11" id="KW-0812">Transmembrane</keyword>
<name>A0ABY5TIV0_9GAMM</name>
<evidence type="ECO:0000313" key="17">
    <source>
        <dbReference type="Proteomes" id="UP001059934"/>
    </source>
</evidence>
<keyword evidence="4" id="KW-0410">Iron transport</keyword>
<evidence type="ECO:0000256" key="10">
    <source>
        <dbReference type="ARBA" id="ARBA00023237"/>
    </source>
</evidence>
<evidence type="ECO:0000259" key="15">
    <source>
        <dbReference type="Pfam" id="PF07715"/>
    </source>
</evidence>
<evidence type="ECO:0000256" key="9">
    <source>
        <dbReference type="ARBA" id="ARBA00023136"/>
    </source>
</evidence>
<keyword evidence="7" id="KW-0406">Ion transport</keyword>
<keyword evidence="10 11" id="KW-0998">Cell outer membrane</keyword>
<comment type="similarity">
    <text evidence="11 12">Belongs to the TonB-dependent receptor family.</text>
</comment>
<dbReference type="PANTHER" id="PTHR32552">
    <property type="entry name" value="FERRICHROME IRON RECEPTOR-RELATED"/>
    <property type="match status" value="1"/>
</dbReference>
<evidence type="ECO:0000256" key="3">
    <source>
        <dbReference type="ARBA" id="ARBA00022452"/>
    </source>
</evidence>
<proteinExistence type="inferred from homology"/>
<evidence type="ECO:0000256" key="1">
    <source>
        <dbReference type="ARBA" id="ARBA00004571"/>
    </source>
</evidence>
<sequence length="793" mass="85407">MNRVLKKSLLALAITASAGAVNAAMLEEIVVTAQQRAESLQDVPVSVAAVTAEKMSNAGIVDLQGLSELVPNFSINETGISTTVTIRGISSGINPGFEQSVGIYNDGIFYGRDQLARIPMIDMERVEILRGPQGILFGKNSIAGAVSQISAKPTDEFEGSVTALYEPDHGEQDLRLMLSGPISENVSGRIAILDRTLDGYVFNTVSGQDEQREEEQVIRASLRWDVSEDVAANLKVSRSTFDTVGRNMEVYNSIGTPDHISVLNSIPSAAVASPVESGLNYSADNNGHFSDNEVSDVTLTVDWDMDGFSLTSVTGFVEYEFDENCDCDFSGAAIFDAARQEEYEQFSQEFRFTSDLGGDFDYIGGLFFQSTELKYNDQISLPTPTLIGDVLAGLAPALAPFAPGASTDRSFNQEGDLWAAFAQGTWTLTDELRLTVGGRYTQETKDADRTQQHKAVAAFGGQYQSPVVVDPISGAYNALWGIFAIEPYETIVGELDDSSFTPVVTVEWDANEDTMAYLTWTKGFKSGGFDARSNGHPDAAVANAGNPISGNPITGSWEFDREEATSIELGSKMTLADGAAELNIALYMTEYSDLQVSQFDGTLGFNVTNAGEATVQGLEADGRWAVSDNITLTGSAAYLDFNYDKFPNSQCYFGQTPDSADFAGLCDVEGQRKEYTPELQANIGAAWMGDVGEGLVLNASVDLVYMDDYLYASNLDPRTKQDATTQVSARIAISDSEGAWEVALLGRNLTDETVINFGGNTPLGGTLTGGAGNSYYAFVNRPLNIALQARYSF</sequence>
<feature type="chain" id="PRO_5045307059" evidence="13">
    <location>
        <begin position="24"/>
        <end position="793"/>
    </location>
</feature>
<keyword evidence="6" id="KW-0408">Iron</keyword>
<feature type="domain" description="TonB-dependent receptor-like beta-barrel" evidence="14">
    <location>
        <begin position="281"/>
        <end position="749"/>
    </location>
</feature>
<keyword evidence="9 11" id="KW-0472">Membrane</keyword>
<keyword evidence="2 11" id="KW-0813">Transport</keyword>
<evidence type="ECO:0000256" key="2">
    <source>
        <dbReference type="ARBA" id="ARBA00022448"/>
    </source>
</evidence>
<evidence type="ECO:0000313" key="16">
    <source>
        <dbReference type="EMBL" id="UVW33820.1"/>
    </source>
</evidence>